<proteinExistence type="predicted"/>
<dbReference type="PANTHER" id="PTHR12652:SF25">
    <property type="entry name" value="MICROBODY (PEROXISOME) PROLIFERATION PROTEIN PEROXIN 11C (EUROFUNG)"/>
    <property type="match status" value="1"/>
</dbReference>
<keyword evidence="3" id="KW-0576">Peroxisome</keyword>
<protein>
    <recommendedName>
        <fullName evidence="7">Peroxisomal biogenesis factor 11</fullName>
    </recommendedName>
</protein>
<dbReference type="RefSeq" id="XP_018270391.1">
    <property type="nucleotide sequence ID" value="XM_018414489.1"/>
</dbReference>
<name>A0A194S162_RHOGW</name>
<comment type="subcellular location">
    <subcellularLocation>
        <location evidence="4">Peroxisome membrane</location>
    </subcellularLocation>
</comment>
<dbReference type="Pfam" id="PF05648">
    <property type="entry name" value="PEX11"/>
    <property type="match status" value="1"/>
</dbReference>
<evidence type="ECO:0000256" key="3">
    <source>
        <dbReference type="ARBA" id="ARBA00023140"/>
    </source>
</evidence>
<dbReference type="OMA" id="PLCVHWS"/>
<evidence type="ECO:0000256" key="1">
    <source>
        <dbReference type="ARBA" id="ARBA00022593"/>
    </source>
</evidence>
<accession>A0A194S162</accession>
<sequence length="266" mass="29819">MPSKPSGLSLSPFAMPSPVLAHFVRVSSSQSGQDRLFMVYQYAAHIVVAALNSKRLQSKTNADLALRVEKLRATISDARVLYRIFGIFPIIQWAQSLNDPARQPKDGQLLTIQRLQCLSMILYYPLEHFYYLAGKGIFKVSPQRIGKIAVWSCRFWAAYVVLQIFHIRRSFQLLRQSRSALIRSTRERVRAGNTAPEVVQDEKAQLAALVKQEANLKRDCWVQAGYLPLTAHWSLPGGLLPNNTWVGVCGTIAAIAQLKGVWQATA</sequence>
<dbReference type="AlphaFoldDB" id="A0A194S162"/>
<reference evidence="5 6" key="1">
    <citation type="journal article" date="2015" name="Front. Microbiol.">
        <title>Genome sequence of the plant growth promoting endophytic yeast Rhodotorula graminis WP1.</title>
        <authorList>
            <person name="Firrincieli A."/>
            <person name="Otillar R."/>
            <person name="Salamov A."/>
            <person name="Schmutz J."/>
            <person name="Khan Z."/>
            <person name="Redman R.S."/>
            <person name="Fleck N.D."/>
            <person name="Lindquist E."/>
            <person name="Grigoriev I.V."/>
            <person name="Doty S.L."/>
        </authorList>
    </citation>
    <scope>NUCLEOTIDE SEQUENCE [LARGE SCALE GENOMIC DNA]</scope>
    <source>
        <strain evidence="5 6">WP1</strain>
    </source>
</reference>
<evidence type="ECO:0000256" key="2">
    <source>
        <dbReference type="ARBA" id="ARBA00023136"/>
    </source>
</evidence>
<dbReference type="EMBL" id="KQ474080">
    <property type="protein sequence ID" value="KPV74342.1"/>
    <property type="molecule type" value="Genomic_DNA"/>
</dbReference>
<dbReference type="InterPro" id="IPR008733">
    <property type="entry name" value="PEX11"/>
</dbReference>
<dbReference type="GO" id="GO:0005778">
    <property type="term" value="C:peroxisomal membrane"/>
    <property type="evidence" value="ECO:0007669"/>
    <property type="project" value="UniProtKB-SubCell"/>
</dbReference>
<evidence type="ECO:0000313" key="5">
    <source>
        <dbReference type="EMBL" id="KPV74342.1"/>
    </source>
</evidence>
<evidence type="ECO:0000313" key="6">
    <source>
        <dbReference type="Proteomes" id="UP000053890"/>
    </source>
</evidence>
<keyword evidence="6" id="KW-1185">Reference proteome</keyword>
<dbReference type="STRING" id="578459.A0A194S162"/>
<evidence type="ECO:0000256" key="4">
    <source>
        <dbReference type="ARBA" id="ARBA00046271"/>
    </source>
</evidence>
<keyword evidence="2" id="KW-0472">Membrane</keyword>
<dbReference type="GeneID" id="28974937"/>
<dbReference type="GO" id="GO:0016559">
    <property type="term" value="P:peroxisome fission"/>
    <property type="evidence" value="ECO:0007669"/>
    <property type="project" value="InterPro"/>
</dbReference>
<evidence type="ECO:0008006" key="7">
    <source>
        <dbReference type="Google" id="ProtNLM"/>
    </source>
</evidence>
<keyword evidence="1" id="KW-0962">Peroxisome biogenesis</keyword>
<dbReference type="Proteomes" id="UP000053890">
    <property type="component" value="Unassembled WGS sequence"/>
</dbReference>
<dbReference type="PANTHER" id="PTHR12652">
    <property type="entry name" value="PEROXISOMAL BIOGENESIS FACTOR 11"/>
    <property type="match status" value="1"/>
</dbReference>
<gene>
    <name evidence="5" type="ORF">RHOBADRAFT_44831</name>
</gene>
<organism evidence="5 6">
    <name type="scientific">Rhodotorula graminis (strain WP1)</name>
    <dbReference type="NCBI Taxonomy" id="578459"/>
    <lineage>
        <taxon>Eukaryota</taxon>
        <taxon>Fungi</taxon>
        <taxon>Dikarya</taxon>
        <taxon>Basidiomycota</taxon>
        <taxon>Pucciniomycotina</taxon>
        <taxon>Microbotryomycetes</taxon>
        <taxon>Sporidiobolales</taxon>
        <taxon>Sporidiobolaceae</taxon>
        <taxon>Rhodotorula</taxon>
    </lineage>
</organism>
<dbReference type="OrthoDB" id="10005898at2759"/>